<dbReference type="VEuPathDB" id="FungiDB:PITG_14780"/>
<dbReference type="EMBL" id="DS028150">
    <property type="protein sequence ID" value="EEY62356.1"/>
    <property type="molecule type" value="Genomic_DNA"/>
</dbReference>
<evidence type="ECO:0000313" key="1">
    <source>
        <dbReference type="EMBL" id="EEY62356.1"/>
    </source>
</evidence>
<dbReference type="GeneID" id="9468170"/>
<organism evidence="1 2">
    <name type="scientific">Phytophthora infestans (strain T30-4)</name>
    <name type="common">Potato late blight agent</name>
    <dbReference type="NCBI Taxonomy" id="403677"/>
    <lineage>
        <taxon>Eukaryota</taxon>
        <taxon>Sar</taxon>
        <taxon>Stramenopiles</taxon>
        <taxon>Oomycota</taxon>
        <taxon>Peronosporomycetes</taxon>
        <taxon>Peronosporales</taxon>
        <taxon>Peronosporaceae</taxon>
        <taxon>Phytophthora</taxon>
    </lineage>
</organism>
<dbReference type="HOGENOM" id="CLU_000384_17_2_1"/>
<accession>D0NP14</accession>
<name>D0NP14_PHYIT</name>
<keyword evidence="2" id="KW-1185">Reference proteome</keyword>
<sequence length="146" mass="17149">MATKSHQYEADGDTVMKSVNQPVFEFVKAPWLNDWSHDALVKWNQARDQYEETIRQRCFESRERPETVMKPVKSSIDRKLLEVVCLYELRKAVDNVSSEELLMLIKQRIGTVKNEQIPDLDELFKKKLKIDLAEDDIDARRVLLIV</sequence>
<protein>
    <submittedName>
        <fullName evidence="1">Uncharacterized protein</fullName>
    </submittedName>
</protein>
<dbReference type="InParanoid" id="D0NP14"/>
<gene>
    <name evidence="1" type="ORF">PITG_14780</name>
</gene>
<dbReference type="eggNOG" id="KOG0017">
    <property type="taxonomic scope" value="Eukaryota"/>
</dbReference>
<proteinExistence type="predicted"/>
<dbReference type="Proteomes" id="UP000006643">
    <property type="component" value="Unassembled WGS sequence"/>
</dbReference>
<dbReference type="RefSeq" id="XP_002898992.1">
    <property type="nucleotide sequence ID" value="XM_002898946.1"/>
</dbReference>
<dbReference type="AlphaFoldDB" id="D0NP14"/>
<evidence type="ECO:0000313" key="2">
    <source>
        <dbReference type="Proteomes" id="UP000006643"/>
    </source>
</evidence>
<reference evidence="2" key="1">
    <citation type="journal article" date="2009" name="Nature">
        <title>Genome sequence and analysis of the Irish potato famine pathogen Phytophthora infestans.</title>
        <authorList>
            <consortium name="The Broad Institute Genome Sequencing Platform"/>
            <person name="Haas B.J."/>
            <person name="Kamoun S."/>
            <person name="Zody M.C."/>
            <person name="Jiang R.H."/>
            <person name="Handsaker R.E."/>
            <person name="Cano L.M."/>
            <person name="Grabherr M."/>
            <person name="Kodira C.D."/>
            <person name="Raffaele S."/>
            <person name="Torto-Alalibo T."/>
            <person name="Bozkurt T.O."/>
            <person name="Ah-Fong A.M."/>
            <person name="Alvarado L."/>
            <person name="Anderson V.L."/>
            <person name="Armstrong M.R."/>
            <person name="Avrova A."/>
            <person name="Baxter L."/>
            <person name="Beynon J."/>
            <person name="Boevink P.C."/>
            <person name="Bollmann S.R."/>
            <person name="Bos J.I."/>
            <person name="Bulone V."/>
            <person name="Cai G."/>
            <person name="Cakir C."/>
            <person name="Carrington J.C."/>
            <person name="Chawner M."/>
            <person name="Conti L."/>
            <person name="Costanzo S."/>
            <person name="Ewan R."/>
            <person name="Fahlgren N."/>
            <person name="Fischbach M.A."/>
            <person name="Fugelstad J."/>
            <person name="Gilroy E.M."/>
            <person name="Gnerre S."/>
            <person name="Green P.J."/>
            <person name="Grenville-Briggs L.J."/>
            <person name="Griffith J."/>
            <person name="Grunwald N.J."/>
            <person name="Horn K."/>
            <person name="Horner N.R."/>
            <person name="Hu C.H."/>
            <person name="Huitema E."/>
            <person name="Jeong D.H."/>
            <person name="Jones A.M."/>
            <person name="Jones J.D."/>
            <person name="Jones R.W."/>
            <person name="Karlsson E.K."/>
            <person name="Kunjeti S.G."/>
            <person name="Lamour K."/>
            <person name="Liu Z."/>
            <person name="Ma L."/>
            <person name="Maclean D."/>
            <person name="Chibucos M.C."/>
            <person name="McDonald H."/>
            <person name="McWalters J."/>
            <person name="Meijer H.J."/>
            <person name="Morgan W."/>
            <person name="Morris P.F."/>
            <person name="Munro C.A."/>
            <person name="O'Neill K."/>
            <person name="Ospina-Giraldo M."/>
            <person name="Pinzon A."/>
            <person name="Pritchard L."/>
            <person name="Ramsahoye B."/>
            <person name="Ren Q."/>
            <person name="Restrepo S."/>
            <person name="Roy S."/>
            <person name="Sadanandom A."/>
            <person name="Savidor A."/>
            <person name="Schornack S."/>
            <person name="Schwartz D.C."/>
            <person name="Schumann U.D."/>
            <person name="Schwessinger B."/>
            <person name="Seyer L."/>
            <person name="Sharpe T."/>
            <person name="Silvar C."/>
            <person name="Song J."/>
            <person name="Studholme D.J."/>
            <person name="Sykes S."/>
            <person name="Thines M."/>
            <person name="van de Vondervoort P.J."/>
            <person name="Phuntumart V."/>
            <person name="Wawra S."/>
            <person name="Weide R."/>
            <person name="Win J."/>
            <person name="Young C."/>
            <person name="Zhou S."/>
            <person name="Fry W."/>
            <person name="Meyers B.C."/>
            <person name="van West P."/>
            <person name="Ristaino J."/>
            <person name="Govers F."/>
            <person name="Birch P.R."/>
            <person name="Whisson S.C."/>
            <person name="Judelson H.S."/>
            <person name="Nusbaum C."/>
        </authorList>
    </citation>
    <scope>NUCLEOTIDE SEQUENCE [LARGE SCALE GENOMIC DNA]</scope>
    <source>
        <strain evidence="2">T30-4</strain>
    </source>
</reference>
<dbReference type="OrthoDB" id="114721at2759"/>
<dbReference type="KEGG" id="pif:PITG_14780"/>